<dbReference type="InParanoid" id="K4A416"/>
<dbReference type="EMBL" id="AGNK02000853">
    <property type="status" value="NOT_ANNOTATED_CDS"/>
    <property type="molecule type" value="Genomic_DNA"/>
</dbReference>
<sequence length="34" mass="3997">MMVSLILLVANSHVISSINRMVARLLWIYVRYHP</sequence>
<accession>K4A416</accession>
<keyword evidence="2" id="KW-1185">Reference proteome</keyword>
<organism evidence="1 2">
    <name type="scientific">Setaria italica</name>
    <name type="common">Foxtail millet</name>
    <name type="synonym">Panicum italicum</name>
    <dbReference type="NCBI Taxonomy" id="4555"/>
    <lineage>
        <taxon>Eukaryota</taxon>
        <taxon>Viridiplantae</taxon>
        <taxon>Streptophyta</taxon>
        <taxon>Embryophyta</taxon>
        <taxon>Tracheophyta</taxon>
        <taxon>Spermatophyta</taxon>
        <taxon>Magnoliopsida</taxon>
        <taxon>Liliopsida</taxon>
        <taxon>Poales</taxon>
        <taxon>Poaceae</taxon>
        <taxon>PACMAD clade</taxon>
        <taxon>Panicoideae</taxon>
        <taxon>Panicodae</taxon>
        <taxon>Paniceae</taxon>
        <taxon>Cenchrinae</taxon>
        <taxon>Setaria</taxon>
    </lineage>
</organism>
<dbReference type="AlphaFoldDB" id="K4A416"/>
<dbReference type="HOGENOM" id="CLU_3377907_0_0_1"/>
<dbReference type="EnsemblPlants" id="KQL23432">
    <property type="protein sequence ID" value="KQL23432"/>
    <property type="gene ID" value="SETIT_033620mg"/>
</dbReference>
<dbReference type="Proteomes" id="UP000004995">
    <property type="component" value="Unassembled WGS sequence"/>
</dbReference>
<evidence type="ECO:0000313" key="2">
    <source>
        <dbReference type="Proteomes" id="UP000004995"/>
    </source>
</evidence>
<reference evidence="2" key="1">
    <citation type="journal article" date="2012" name="Nat. Biotechnol.">
        <title>Reference genome sequence of the model plant Setaria.</title>
        <authorList>
            <person name="Bennetzen J.L."/>
            <person name="Schmutz J."/>
            <person name="Wang H."/>
            <person name="Percifield R."/>
            <person name="Hawkins J."/>
            <person name="Pontaroli A.C."/>
            <person name="Estep M."/>
            <person name="Feng L."/>
            <person name="Vaughn J.N."/>
            <person name="Grimwood J."/>
            <person name="Jenkins J."/>
            <person name="Barry K."/>
            <person name="Lindquist E."/>
            <person name="Hellsten U."/>
            <person name="Deshpande S."/>
            <person name="Wang X."/>
            <person name="Wu X."/>
            <person name="Mitros T."/>
            <person name="Triplett J."/>
            <person name="Yang X."/>
            <person name="Ye C.Y."/>
            <person name="Mauro-Herrera M."/>
            <person name="Wang L."/>
            <person name="Li P."/>
            <person name="Sharma M."/>
            <person name="Sharma R."/>
            <person name="Ronald P.C."/>
            <person name="Panaud O."/>
            <person name="Kellogg E.A."/>
            <person name="Brutnell T.P."/>
            <person name="Doust A.N."/>
            <person name="Tuskan G.A."/>
            <person name="Rokhsar D."/>
            <person name="Devos K.M."/>
        </authorList>
    </citation>
    <scope>NUCLEOTIDE SEQUENCE [LARGE SCALE GENOMIC DNA]</scope>
    <source>
        <strain evidence="2">cv. Yugu1</strain>
    </source>
</reference>
<evidence type="ECO:0000313" key="1">
    <source>
        <dbReference type="EnsemblPlants" id="KQL23432"/>
    </source>
</evidence>
<dbReference type="Gramene" id="KQL23432">
    <property type="protein sequence ID" value="KQL23432"/>
    <property type="gene ID" value="SETIT_033620mg"/>
</dbReference>
<name>K4A416_SETIT</name>
<reference evidence="1" key="2">
    <citation type="submission" date="2018-08" db="UniProtKB">
        <authorList>
            <consortium name="EnsemblPlants"/>
        </authorList>
    </citation>
    <scope>IDENTIFICATION</scope>
    <source>
        <strain evidence="1">Yugu1</strain>
    </source>
</reference>
<protein>
    <submittedName>
        <fullName evidence="1">Uncharacterized protein</fullName>
    </submittedName>
</protein>
<proteinExistence type="predicted"/>